<dbReference type="InParanoid" id="A0A3N4KUL2"/>
<gene>
    <name evidence="1" type="ORF">P167DRAFT_572742</name>
</gene>
<dbReference type="Proteomes" id="UP000277580">
    <property type="component" value="Unassembled WGS sequence"/>
</dbReference>
<sequence>MAAALFCFFLRARGASKVNFYLALKLLNEVYQQRLHFPQAGVASPSDSYTVAVWVSTPWTGVLCSLCRPDELFPQHPLPSPSTETDGRHLAPIIARQPIPGSNTFAPGLWGYIIMENIVFGEKEAVAVEGPPERVAVGPANDDFRIRRRGAGALEAQKDTVNGEDERVECEKEIECGYKSCIWAGPVGTADIQRPGA</sequence>
<dbReference type="AlphaFoldDB" id="A0A3N4KUL2"/>
<protein>
    <submittedName>
        <fullName evidence="1">Uncharacterized protein</fullName>
    </submittedName>
</protein>
<evidence type="ECO:0000313" key="2">
    <source>
        <dbReference type="Proteomes" id="UP000277580"/>
    </source>
</evidence>
<dbReference type="EMBL" id="ML119119">
    <property type="protein sequence ID" value="RPB14206.1"/>
    <property type="molecule type" value="Genomic_DNA"/>
</dbReference>
<reference evidence="1 2" key="1">
    <citation type="journal article" date="2018" name="Nat. Ecol. Evol.">
        <title>Pezizomycetes genomes reveal the molecular basis of ectomycorrhizal truffle lifestyle.</title>
        <authorList>
            <person name="Murat C."/>
            <person name="Payen T."/>
            <person name="Noel B."/>
            <person name="Kuo A."/>
            <person name="Morin E."/>
            <person name="Chen J."/>
            <person name="Kohler A."/>
            <person name="Krizsan K."/>
            <person name="Balestrini R."/>
            <person name="Da Silva C."/>
            <person name="Montanini B."/>
            <person name="Hainaut M."/>
            <person name="Levati E."/>
            <person name="Barry K.W."/>
            <person name="Belfiori B."/>
            <person name="Cichocki N."/>
            <person name="Clum A."/>
            <person name="Dockter R.B."/>
            <person name="Fauchery L."/>
            <person name="Guy J."/>
            <person name="Iotti M."/>
            <person name="Le Tacon F."/>
            <person name="Lindquist E.A."/>
            <person name="Lipzen A."/>
            <person name="Malagnac F."/>
            <person name="Mello A."/>
            <person name="Molinier V."/>
            <person name="Miyauchi S."/>
            <person name="Poulain J."/>
            <person name="Riccioni C."/>
            <person name="Rubini A."/>
            <person name="Sitrit Y."/>
            <person name="Splivallo R."/>
            <person name="Traeger S."/>
            <person name="Wang M."/>
            <person name="Zifcakova L."/>
            <person name="Wipf D."/>
            <person name="Zambonelli A."/>
            <person name="Paolocci F."/>
            <person name="Nowrousian M."/>
            <person name="Ottonello S."/>
            <person name="Baldrian P."/>
            <person name="Spatafora J.W."/>
            <person name="Henrissat B."/>
            <person name="Nagy L.G."/>
            <person name="Aury J.M."/>
            <person name="Wincker P."/>
            <person name="Grigoriev I.V."/>
            <person name="Bonfante P."/>
            <person name="Martin F.M."/>
        </authorList>
    </citation>
    <scope>NUCLEOTIDE SEQUENCE [LARGE SCALE GENOMIC DNA]</scope>
    <source>
        <strain evidence="1 2">CCBAS932</strain>
    </source>
</reference>
<accession>A0A3N4KUL2</accession>
<name>A0A3N4KUL2_9PEZI</name>
<evidence type="ECO:0000313" key="1">
    <source>
        <dbReference type="EMBL" id="RPB14206.1"/>
    </source>
</evidence>
<organism evidence="1 2">
    <name type="scientific">Morchella conica CCBAS932</name>
    <dbReference type="NCBI Taxonomy" id="1392247"/>
    <lineage>
        <taxon>Eukaryota</taxon>
        <taxon>Fungi</taxon>
        <taxon>Dikarya</taxon>
        <taxon>Ascomycota</taxon>
        <taxon>Pezizomycotina</taxon>
        <taxon>Pezizomycetes</taxon>
        <taxon>Pezizales</taxon>
        <taxon>Morchellaceae</taxon>
        <taxon>Morchella</taxon>
    </lineage>
</organism>
<keyword evidence="2" id="KW-1185">Reference proteome</keyword>
<proteinExistence type="predicted"/>